<comment type="subcellular location">
    <subcellularLocation>
        <location evidence="4">Golgi apparatus membrane</location>
        <topology evidence="4">Single-pass type II membrane protein</topology>
    </subcellularLocation>
</comment>
<comment type="pathway">
    <text evidence="1 4">Glycan metabolism; pectin biosynthesis.</text>
</comment>
<dbReference type="SUPFAM" id="SSF53448">
    <property type="entry name" value="Nucleotide-diphospho-sugar transferases"/>
    <property type="match status" value="1"/>
</dbReference>
<keyword evidence="4" id="KW-0961">Cell wall biogenesis/degradation</keyword>
<dbReference type="GO" id="GO:0071555">
    <property type="term" value="P:cell wall organization"/>
    <property type="evidence" value="ECO:0007669"/>
    <property type="project" value="UniProtKB-KW"/>
</dbReference>
<gene>
    <name evidence="7" type="primary">LOC120273685</name>
</gene>
<keyword evidence="4" id="KW-0472">Membrane</keyword>
<dbReference type="PANTHER" id="PTHR32116">
    <property type="entry name" value="GALACTURONOSYLTRANSFERASE 4-RELATED"/>
    <property type="match status" value="1"/>
</dbReference>
<organism evidence="6 7">
    <name type="scientific">Dioscorea cayennensis subsp. rotundata</name>
    <name type="common">White Guinea yam</name>
    <name type="synonym">Dioscorea rotundata</name>
    <dbReference type="NCBI Taxonomy" id="55577"/>
    <lineage>
        <taxon>Eukaryota</taxon>
        <taxon>Viridiplantae</taxon>
        <taxon>Streptophyta</taxon>
        <taxon>Embryophyta</taxon>
        <taxon>Tracheophyta</taxon>
        <taxon>Spermatophyta</taxon>
        <taxon>Magnoliopsida</taxon>
        <taxon>Liliopsida</taxon>
        <taxon>Dioscoreales</taxon>
        <taxon>Dioscoreaceae</taxon>
        <taxon>Dioscorea</taxon>
    </lineage>
</organism>
<dbReference type="PANTHER" id="PTHR32116:SF12">
    <property type="entry name" value="GALACTURONOSYLTRANSFERASE 7-RELATED"/>
    <property type="match status" value="1"/>
</dbReference>
<dbReference type="Gene3D" id="3.90.550.10">
    <property type="entry name" value="Spore Coat Polysaccharide Biosynthesis Protein SpsA, Chain A"/>
    <property type="match status" value="1"/>
</dbReference>
<comment type="similarity">
    <text evidence="2 4">Belongs to the glycosyltransferase 8 family.</text>
</comment>
<dbReference type="Pfam" id="PF25557">
    <property type="entry name" value="GAUT_1"/>
    <property type="match status" value="1"/>
</dbReference>
<keyword evidence="3 4" id="KW-0808">Transferase</keyword>
<keyword evidence="4" id="KW-1133">Transmembrane helix</keyword>
<protein>
    <recommendedName>
        <fullName evidence="4">Hexosyltransferase</fullName>
        <ecNumber evidence="4">2.4.1.-</ecNumber>
    </recommendedName>
</protein>
<dbReference type="InterPro" id="IPR029044">
    <property type="entry name" value="Nucleotide-diphossugar_trans"/>
</dbReference>
<evidence type="ECO:0000313" key="6">
    <source>
        <dbReference type="Proteomes" id="UP001515500"/>
    </source>
</evidence>
<evidence type="ECO:0000256" key="2">
    <source>
        <dbReference type="ARBA" id="ARBA00006351"/>
    </source>
</evidence>
<proteinExistence type="inferred from homology"/>
<dbReference type="InterPro" id="IPR002495">
    <property type="entry name" value="Glyco_trans_8"/>
</dbReference>
<dbReference type="AlphaFoldDB" id="A0AB40C8W2"/>
<dbReference type="GeneID" id="120273685"/>
<dbReference type="Pfam" id="PF01501">
    <property type="entry name" value="Glyco_transf_8"/>
    <property type="match status" value="1"/>
</dbReference>
<name>A0AB40C8W2_DIOCR</name>
<reference evidence="7" key="1">
    <citation type="submission" date="2025-08" db="UniProtKB">
        <authorList>
            <consortium name="RefSeq"/>
        </authorList>
    </citation>
    <scope>IDENTIFICATION</scope>
</reference>
<keyword evidence="4" id="KW-0812">Transmembrane</keyword>
<dbReference type="InterPro" id="IPR029993">
    <property type="entry name" value="GAUT"/>
</dbReference>
<keyword evidence="3 4" id="KW-0328">Glycosyltransferase</keyword>
<evidence type="ECO:0000256" key="1">
    <source>
        <dbReference type="ARBA" id="ARBA00004877"/>
    </source>
</evidence>
<dbReference type="GO" id="GO:0047262">
    <property type="term" value="F:polygalacturonate 4-alpha-galacturonosyltransferase activity"/>
    <property type="evidence" value="ECO:0007669"/>
    <property type="project" value="InterPro"/>
</dbReference>
<feature type="transmembrane region" description="Helical" evidence="4">
    <location>
        <begin position="20"/>
        <end position="41"/>
    </location>
</feature>
<dbReference type="EC" id="2.4.1.-" evidence="4"/>
<dbReference type="Proteomes" id="UP001515500">
    <property type="component" value="Chromosome 12"/>
</dbReference>
<sequence length="637" mass="72269">MKVYAGAVPPGKRRWRVPALLIFALVIVSLCLPLALLLGYLNHFPYGYLVDERPSSVSAFGSYGHLEGDSDGVSGNYGEGLDAFTDTREQFEQQKKKNIPQVQQKDVLSNSDTKENSYNGQRDIISQPKGPLHQAVAGVKPDPVPNVTNSNEAVKDNAANGVSNTENGKSCQLEFGSYCLWSLEHKEVMLDAVVKRLKDQVFMARAYYPSIAKFPRQDALSRELKQSIQDHEHILSEAIVDADLPPLVEQKIQKMGQVIEKAKSCAVDCHNIDKKLRQLVDLTEDEAHFHMEQSAFLYHLGVQTMPKSHHCLSMRLTVEYFKSLPVDLDQSHAQKIGNPLLRHHVIFSRSILAASVVINSTVMNSEETGGMVFHLLTDVQNYYSMKIWFARNSYREATIHVLNFDELDHSYTFGTPLSLPEEYRVSIRNNDQPPVQIRTEYLSVFGRSHFLLPEIFKHLKKVVVLDDDVVVQRDLSSLWNLDLEGKVIGAVEFCGVRLDQLRSYLRTNQYVGSSCAWMSGLNIVDLDKWRQHNVSETYQSILQKSPSMNEASRRAAALPISLLAFQDLIHPLDYSWTLSGLGHTYRVSQDTIENAATLHYNGNMKPWLELGIPNYKTYWRKYLTKDERFMDECNVSA</sequence>
<dbReference type="GO" id="GO:0000139">
    <property type="term" value="C:Golgi membrane"/>
    <property type="evidence" value="ECO:0007669"/>
    <property type="project" value="UniProtKB-SubCell"/>
</dbReference>
<feature type="compositionally biased region" description="Polar residues" evidence="5">
    <location>
        <begin position="100"/>
        <end position="120"/>
    </location>
</feature>
<evidence type="ECO:0000256" key="3">
    <source>
        <dbReference type="ARBA" id="ARBA00022676"/>
    </source>
</evidence>
<keyword evidence="4" id="KW-0333">Golgi apparatus</keyword>
<evidence type="ECO:0000313" key="7">
    <source>
        <dbReference type="RefSeq" id="XP_039136305.1"/>
    </source>
</evidence>
<accession>A0AB40C8W2</accession>
<evidence type="ECO:0000256" key="4">
    <source>
        <dbReference type="RuleBase" id="RU362027"/>
    </source>
</evidence>
<evidence type="ECO:0000256" key="5">
    <source>
        <dbReference type="SAM" id="MobiDB-lite"/>
    </source>
</evidence>
<keyword evidence="6" id="KW-1185">Reference proteome</keyword>
<feature type="region of interest" description="Disordered" evidence="5">
    <location>
        <begin position="90"/>
        <end position="151"/>
    </location>
</feature>
<dbReference type="RefSeq" id="XP_039136305.1">
    <property type="nucleotide sequence ID" value="XM_039280371.1"/>
</dbReference>